<dbReference type="PRINTS" id="PR00755">
    <property type="entry name" value="AFLATOXINBRP"/>
</dbReference>
<dbReference type="PANTHER" id="PTHR37534:SF11">
    <property type="entry name" value="ZN(II)2CYS6 TRANSCRIPTION FACTOR (EUROFUNG)"/>
    <property type="match status" value="1"/>
</dbReference>
<feature type="region of interest" description="Disordered" evidence="3">
    <location>
        <begin position="57"/>
        <end position="98"/>
    </location>
</feature>
<proteinExistence type="predicted"/>
<dbReference type="Gene3D" id="4.10.240.10">
    <property type="entry name" value="Zn(2)-C6 fungal-type DNA-binding domain"/>
    <property type="match status" value="1"/>
</dbReference>
<dbReference type="GO" id="GO:0005634">
    <property type="term" value="C:nucleus"/>
    <property type="evidence" value="ECO:0007669"/>
    <property type="project" value="UniProtKB-SubCell"/>
</dbReference>
<feature type="compositionally biased region" description="Polar residues" evidence="3">
    <location>
        <begin position="83"/>
        <end position="92"/>
    </location>
</feature>
<dbReference type="RefSeq" id="XP_018184713.1">
    <property type="nucleotide sequence ID" value="XM_018334534.1"/>
</dbReference>
<dbReference type="InterPro" id="IPR021858">
    <property type="entry name" value="Fun_TF"/>
</dbReference>
<evidence type="ECO:0000256" key="1">
    <source>
        <dbReference type="ARBA" id="ARBA00004123"/>
    </source>
</evidence>
<dbReference type="InterPro" id="IPR001138">
    <property type="entry name" value="Zn2Cys6_DnaBD"/>
</dbReference>
<keyword evidence="2" id="KW-0539">Nucleus</keyword>
<dbReference type="PROSITE" id="PS50048">
    <property type="entry name" value="ZN2_CY6_FUNGAL_2"/>
    <property type="match status" value="1"/>
</dbReference>
<dbReference type="GO" id="GO:0000981">
    <property type="term" value="F:DNA-binding transcription factor activity, RNA polymerase II-specific"/>
    <property type="evidence" value="ECO:0007669"/>
    <property type="project" value="InterPro"/>
</dbReference>
<dbReference type="SUPFAM" id="SSF57701">
    <property type="entry name" value="Zn2/Cys6 DNA-binding domain"/>
    <property type="match status" value="1"/>
</dbReference>
<evidence type="ECO:0000313" key="5">
    <source>
        <dbReference type="EMBL" id="KZF19158.1"/>
    </source>
</evidence>
<evidence type="ECO:0000259" key="4">
    <source>
        <dbReference type="PROSITE" id="PS50048"/>
    </source>
</evidence>
<dbReference type="GO" id="GO:0000976">
    <property type="term" value="F:transcription cis-regulatory region binding"/>
    <property type="evidence" value="ECO:0007669"/>
    <property type="project" value="TreeGrafter"/>
</dbReference>
<dbReference type="PROSITE" id="PS00463">
    <property type="entry name" value="ZN2_CY6_FUNGAL_1"/>
    <property type="match status" value="1"/>
</dbReference>
<dbReference type="GeneID" id="28899671"/>
<dbReference type="EMBL" id="KV407467">
    <property type="protein sequence ID" value="KZF19158.1"/>
    <property type="molecule type" value="Genomic_DNA"/>
</dbReference>
<dbReference type="AlphaFoldDB" id="A0A164ZJ21"/>
<dbReference type="PANTHER" id="PTHR37534">
    <property type="entry name" value="TRANSCRIPTIONAL ACTIVATOR PROTEIN UGA3"/>
    <property type="match status" value="1"/>
</dbReference>
<dbReference type="GO" id="GO:0008270">
    <property type="term" value="F:zinc ion binding"/>
    <property type="evidence" value="ECO:0007669"/>
    <property type="project" value="InterPro"/>
</dbReference>
<dbReference type="SMART" id="SM00066">
    <property type="entry name" value="GAL4"/>
    <property type="match status" value="1"/>
</dbReference>
<organism evidence="5 6">
    <name type="scientific">Xylona heveae (strain CBS 132557 / TC161)</name>
    <dbReference type="NCBI Taxonomy" id="1328760"/>
    <lineage>
        <taxon>Eukaryota</taxon>
        <taxon>Fungi</taxon>
        <taxon>Dikarya</taxon>
        <taxon>Ascomycota</taxon>
        <taxon>Pezizomycotina</taxon>
        <taxon>Xylonomycetes</taxon>
        <taxon>Xylonales</taxon>
        <taxon>Xylonaceae</taxon>
        <taxon>Xylona</taxon>
    </lineage>
</organism>
<dbReference type="InParanoid" id="A0A164ZJ21"/>
<evidence type="ECO:0000313" key="6">
    <source>
        <dbReference type="Proteomes" id="UP000076632"/>
    </source>
</evidence>
<comment type="subcellular location">
    <subcellularLocation>
        <location evidence="1">Nucleus</location>
    </subcellularLocation>
</comment>
<dbReference type="STRING" id="1328760.A0A164ZJ21"/>
<keyword evidence="6" id="KW-1185">Reference proteome</keyword>
<feature type="region of interest" description="Disordered" evidence="3">
    <location>
        <begin position="140"/>
        <end position="167"/>
    </location>
</feature>
<dbReference type="Pfam" id="PF11951">
    <property type="entry name" value="Fungal_trans_2"/>
    <property type="match status" value="1"/>
</dbReference>
<protein>
    <recommendedName>
        <fullName evidence="4">Zn(2)-C6 fungal-type domain-containing protein</fullName>
    </recommendedName>
</protein>
<dbReference type="Pfam" id="PF00172">
    <property type="entry name" value="Zn_clus"/>
    <property type="match status" value="1"/>
</dbReference>
<dbReference type="Proteomes" id="UP000076632">
    <property type="component" value="Unassembled WGS sequence"/>
</dbReference>
<reference evidence="5 6" key="1">
    <citation type="journal article" date="2016" name="Fungal Biol.">
        <title>The genome of Xylona heveae provides a window into fungal endophytism.</title>
        <authorList>
            <person name="Gazis R."/>
            <person name="Kuo A."/>
            <person name="Riley R."/>
            <person name="LaButti K."/>
            <person name="Lipzen A."/>
            <person name="Lin J."/>
            <person name="Amirebrahimi M."/>
            <person name="Hesse C.N."/>
            <person name="Spatafora J.W."/>
            <person name="Henrissat B."/>
            <person name="Hainaut M."/>
            <person name="Grigoriev I.V."/>
            <person name="Hibbett D.S."/>
        </authorList>
    </citation>
    <scope>NUCLEOTIDE SEQUENCE [LARGE SCALE GENOMIC DNA]</scope>
    <source>
        <strain evidence="5 6">TC161</strain>
    </source>
</reference>
<gene>
    <name evidence="5" type="ORF">L228DRAFT_263924</name>
</gene>
<sequence>MSGVRKSRNGCTRCKDKRLKCDERKPACDRCVRRGLTCPGYVQPLRWSTKYEIFSPNKRGNSSRSLDTKPKPVSATRAVEENSPISQLSGTASEDRDEMSTIGIEDWPVIGSSLEDESLEFDSSLDFDFDPILSHFLNGPESLPPNQMFEDLHSRPDPSPSQPLGGSVLREAFSPLVPVSTPRTEIEDHLPPTKHDQHDQSVVLSRPHQLDEFQKSPASDHTVMTFPIDRSLTPTSLMLIEYYFKEVAAIFSCYDSQMNPFRTTVSRMWNSSPSMYHAMQSMAAACLADDFPQLNGIGVQLRREAAASLQTELNAPNVDNKSLLALIMLGQTASWHNPKDLGIAEFNQAKQIINSMLSKRYSGQSGGDSRNLQFFSESIIYWEMLLSYVTESDQLGLPASEISRADTLTPNFVPHPWTGIAREAQLTVYEIGKLIRGERMRVRMRKFTSRADIEQIQQAISIAQTLEERLLTMTCPAENAVINPKDDRTPVRHLLDIAEVYRCIGLLQLYRVFPDLLSRRLQTGAPSPDFGASMNGLAMHMSQKSGSTGTDVDTDYQDEESVMDTWLTQLAMYSLNLLKSIPLESRTKCVQPFLLVAAASELRLSSASLSPGVVVQSPDNISLQTVSIVRTRNFITSRLTSFLHFLPPKPIHVLLKLVRETWARMDSGDRNVYWMDIMIENGWETTMG</sequence>
<accession>A0A164ZJ21</accession>
<dbReference type="GO" id="GO:0045944">
    <property type="term" value="P:positive regulation of transcription by RNA polymerase II"/>
    <property type="evidence" value="ECO:0007669"/>
    <property type="project" value="TreeGrafter"/>
</dbReference>
<dbReference type="OMA" id="PWTGIAR"/>
<evidence type="ECO:0000256" key="2">
    <source>
        <dbReference type="ARBA" id="ARBA00023242"/>
    </source>
</evidence>
<dbReference type="OrthoDB" id="4835445at2759"/>
<feature type="domain" description="Zn(2)-C6 fungal-type" evidence="4">
    <location>
        <begin position="10"/>
        <end position="38"/>
    </location>
</feature>
<evidence type="ECO:0000256" key="3">
    <source>
        <dbReference type="SAM" id="MobiDB-lite"/>
    </source>
</evidence>
<name>A0A164ZJ21_XYLHT</name>
<dbReference type="InterPro" id="IPR036864">
    <property type="entry name" value="Zn2-C6_fun-type_DNA-bd_sf"/>
</dbReference>
<dbReference type="CDD" id="cd00067">
    <property type="entry name" value="GAL4"/>
    <property type="match status" value="1"/>
</dbReference>